<reference evidence="1" key="1">
    <citation type="journal article" date="2014" name="Front. Microbiol.">
        <title>High frequency of phylogenetically diverse reductive dehalogenase-homologous genes in deep subseafloor sedimentary metagenomes.</title>
        <authorList>
            <person name="Kawai M."/>
            <person name="Futagami T."/>
            <person name="Toyoda A."/>
            <person name="Takaki Y."/>
            <person name="Nishi S."/>
            <person name="Hori S."/>
            <person name="Arai W."/>
            <person name="Tsubouchi T."/>
            <person name="Morono Y."/>
            <person name="Uchiyama I."/>
            <person name="Ito T."/>
            <person name="Fujiyama A."/>
            <person name="Inagaki F."/>
            <person name="Takami H."/>
        </authorList>
    </citation>
    <scope>NUCLEOTIDE SEQUENCE</scope>
    <source>
        <strain evidence="1">Expedition CK06-06</strain>
    </source>
</reference>
<accession>X1IMS9</accession>
<feature type="non-terminal residue" evidence="1">
    <location>
        <position position="1"/>
    </location>
</feature>
<evidence type="ECO:0000313" key="1">
    <source>
        <dbReference type="EMBL" id="GAH67429.1"/>
    </source>
</evidence>
<name>X1IMS9_9ZZZZ</name>
<gene>
    <name evidence="1" type="ORF">S03H2_48813</name>
</gene>
<protein>
    <submittedName>
        <fullName evidence="1">Uncharacterized protein</fullName>
    </submittedName>
</protein>
<organism evidence="1">
    <name type="scientific">marine sediment metagenome</name>
    <dbReference type="NCBI Taxonomy" id="412755"/>
    <lineage>
        <taxon>unclassified sequences</taxon>
        <taxon>metagenomes</taxon>
        <taxon>ecological metagenomes</taxon>
    </lineage>
</organism>
<proteinExistence type="predicted"/>
<dbReference type="AlphaFoldDB" id="X1IMS9"/>
<comment type="caution">
    <text evidence="1">The sequence shown here is derived from an EMBL/GenBank/DDBJ whole genome shotgun (WGS) entry which is preliminary data.</text>
</comment>
<sequence length="44" mass="4784">EFQHQLTTFLDDDISRQKAGEAALKVIEDNLGASARILQAILGS</sequence>
<dbReference type="EMBL" id="BARU01030802">
    <property type="protein sequence ID" value="GAH67429.1"/>
    <property type="molecule type" value="Genomic_DNA"/>
</dbReference>